<dbReference type="Pfam" id="PF11751">
    <property type="entry name" value="PorP_SprF"/>
    <property type="match status" value="1"/>
</dbReference>
<gene>
    <name evidence="1" type="ORF">SAMN02745171_00174</name>
</gene>
<name>A0A1T4KVG4_9PORP</name>
<dbReference type="RefSeq" id="WP_078736143.1">
    <property type="nucleotide sequence ID" value="NZ_FUXE01000002.1"/>
</dbReference>
<dbReference type="InterPro" id="IPR019861">
    <property type="entry name" value="PorP/SprF_Bacteroidetes"/>
</dbReference>
<dbReference type="OrthoDB" id="1320396at2"/>
<accession>A0A1T4KVG4</accession>
<dbReference type="NCBIfam" id="TIGR03519">
    <property type="entry name" value="T9SS_PorP_fam"/>
    <property type="match status" value="1"/>
</dbReference>
<dbReference type="EMBL" id="FUXE01000002">
    <property type="protein sequence ID" value="SJZ46424.1"/>
    <property type="molecule type" value="Genomic_DNA"/>
</dbReference>
<evidence type="ECO:0000313" key="2">
    <source>
        <dbReference type="Proteomes" id="UP000190121"/>
    </source>
</evidence>
<evidence type="ECO:0000313" key="1">
    <source>
        <dbReference type="EMBL" id="SJZ46424.1"/>
    </source>
</evidence>
<dbReference type="AlphaFoldDB" id="A0A1T4KVG4"/>
<proteinExistence type="predicted"/>
<dbReference type="Proteomes" id="UP000190121">
    <property type="component" value="Unassembled WGS sequence"/>
</dbReference>
<keyword evidence="2" id="KW-1185">Reference proteome</keyword>
<reference evidence="2" key="1">
    <citation type="submission" date="2017-02" db="EMBL/GenBank/DDBJ databases">
        <authorList>
            <person name="Varghese N."/>
            <person name="Submissions S."/>
        </authorList>
    </citation>
    <scope>NUCLEOTIDE SEQUENCE [LARGE SCALE GENOMIC DNA]</scope>
    <source>
        <strain evidence="2">ATCC 51356</strain>
    </source>
</reference>
<sequence>MGVKTGILSYITGVFVLFLLTPQLAGAQYDAVFSQYSRLSPYYNPATVGGQKEWLTLTASYHQQWIGMPGAPANFILSGNTAIKFLERDHGVGITISGQKKGLFLHTQLSGAYAFLMPLWRGTLSIGVQGSFISSSFDGAGVFIPDGEGLSPNDPAIPLTRIGGKTLDASVGISYRNKNISVGIASQHLLQPEIRLNESHYFRLRRSYIVQAEYAIRPLDSQVSWHPSLFAISDLNSYRIDANLNIAYNDKFFAGVMYRVLSAAGFNLGMRWSSFFVGYAFEMPTSELVRGNWGSHELLFSYLIPMNKKKNKSARSKSVRLL</sequence>
<dbReference type="STRING" id="29524.SAMN02745171_00174"/>
<protein>
    <submittedName>
        <fullName evidence="1">Type IX secretion system membrane protein, PorP/SprF family</fullName>
    </submittedName>
</protein>
<organism evidence="1 2">
    <name type="scientific">Porphyromonas circumdentaria</name>
    <dbReference type="NCBI Taxonomy" id="29524"/>
    <lineage>
        <taxon>Bacteria</taxon>
        <taxon>Pseudomonadati</taxon>
        <taxon>Bacteroidota</taxon>
        <taxon>Bacteroidia</taxon>
        <taxon>Bacteroidales</taxon>
        <taxon>Porphyromonadaceae</taxon>
        <taxon>Porphyromonas</taxon>
    </lineage>
</organism>